<accession>A0ABV3DZ14</accession>
<dbReference type="PANTHER" id="PTHR11455:SF9">
    <property type="entry name" value="CRYPTOCHROME CIRCADIAN CLOCK 5 ISOFORM X1"/>
    <property type="match status" value="1"/>
</dbReference>
<dbReference type="PRINTS" id="PR00147">
    <property type="entry name" value="DNAPHOTLYASE"/>
</dbReference>
<reference evidence="6 7" key="1">
    <citation type="submission" date="2024-06" db="EMBL/GenBank/DDBJ databases">
        <title>The Natural Products Discovery Center: Release of the First 8490 Sequenced Strains for Exploring Actinobacteria Biosynthetic Diversity.</title>
        <authorList>
            <person name="Kalkreuter E."/>
            <person name="Kautsar S.A."/>
            <person name="Yang D."/>
            <person name="Bader C.D."/>
            <person name="Teijaro C.N."/>
            <person name="Fluegel L."/>
            <person name="Davis C.M."/>
            <person name="Simpson J.R."/>
            <person name="Lauterbach L."/>
            <person name="Steele A.D."/>
            <person name="Gui C."/>
            <person name="Meng S."/>
            <person name="Li G."/>
            <person name="Viehrig K."/>
            <person name="Ye F."/>
            <person name="Su P."/>
            <person name="Kiefer A.F."/>
            <person name="Nichols A."/>
            <person name="Cepeda A.J."/>
            <person name="Yan W."/>
            <person name="Fan B."/>
            <person name="Jiang Y."/>
            <person name="Adhikari A."/>
            <person name="Zheng C.-J."/>
            <person name="Schuster L."/>
            <person name="Cowan T.M."/>
            <person name="Smanski M.J."/>
            <person name="Chevrette M.G."/>
            <person name="De Carvalho L.P.S."/>
            <person name="Shen B."/>
        </authorList>
    </citation>
    <scope>NUCLEOTIDE SEQUENCE [LARGE SCALE GENOMIC DNA]</scope>
    <source>
        <strain evidence="6 7">NPDC048946</strain>
    </source>
</reference>
<evidence type="ECO:0000256" key="4">
    <source>
        <dbReference type="RuleBase" id="RU004182"/>
    </source>
</evidence>
<keyword evidence="3 4" id="KW-0274">FAD</keyword>
<dbReference type="SUPFAM" id="SSF48173">
    <property type="entry name" value="Cryptochrome/photolyase FAD-binding domain"/>
    <property type="match status" value="1"/>
</dbReference>
<sequence length="464" mass="51155">MAAVRLLWFRRDLRLADNPALHAAAGTGAPGTGDHGGGPVLPVFVVDPVLWEPAGPARRAYLARSLRALDEALRGQGSGGLVVRYGDPSTELPRLAAEARAEQVHAAADFGPYGRTRDDSVQRALGEVPFVRTGSPYAVAPGRVTKGDGTPYRVFTPFLRAWTDHGWRDPLPVPEGVAWASASSGGLPEEPDSGVPQLPPAGAEAAYDHWAAFRDNGLADYAQLRDRADLPGSSRLSVHLKFGEIHPRTILAETDGPAAGAAKFRSELAWREFYADVLWHRPESGRDYLDTRFKTMPYDQGADAEEEFDAWREGRTGYPFVDAGMRQLLAEGWMHNRVRMVVASFLVKDLHQEWTRGARHFMHRLADGDFASNSHGWQWVAGCGTDAAPYFRVFNPVTQSRKFDPDGDYVRKYVPELRGIPGAAVHEPWKLKDGLPTGYPERIVDHAEEREVALARYSAMREGS</sequence>
<evidence type="ECO:0000256" key="1">
    <source>
        <dbReference type="ARBA" id="ARBA00001974"/>
    </source>
</evidence>
<comment type="caution">
    <text evidence="6">The sequence shown here is derived from an EMBL/GenBank/DDBJ whole genome shotgun (WGS) entry which is preliminary data.</text>
</comment>
<dbReference type="Gene3D" id="1.25.40.80">
    <property type="match status" value="1"/>
</dbReference>
<keyword evidence="6" id="KW-0456">Lyase</keyword>
<dbReference type="InterPro" id="IPR006050">
    <property type="entry name" value="DNA_photolyase_N"/>
</dbReference>
<comment type="cofactor">
    <cofactor evidence="1">
        <name>FAD</name>
        <dbReference type="ChEBI" id="CHEBI:57692"/>
    </cofactor>
</comment>
<dbReference type="InterPro" id="IPR036134">
    <property type="entry name" value="Crypto/Photolyase_FAD-like_sf"/>
</dbReference>
<dbReference type="InterPro" id="IPR002081">
    <property type="entry name" value="Cryptochrome/DNA_photolyase_1"/>
</dbReference>
<protein>
    <submittedName>
        <fullName evidence="6">Deoxyribodipyrimidine photo-lyase</fullName>
        <ecNumber evidence="6">4.1.99.3</ecNumber>
    </submittedName>
</protein>
<dbReference type="SUPFAM" id="SSF52425">
    <property type="entry name" value="Cryptochrome/photolyase, N-terminal domain"/>
    <property type="match status" value="1"/>
</dbReference>
<feature type="domain" description="Photolyase/cryptochrome alpha/beta" evidence="5">
    <location>
        <begin position="3"/>
        <end position="141"/>
    </location>
</feature>
<evidence type="ECO:0000256" key="3">
    <source>
        <dbReference type="ARBA" id="ARBA00022827"/>
    </source>
</evidence>
<evidence type="ECO:0000313" key="7">
    <source>
        <dbReference type="Proteomes" id="UP001551482"/>
    </source>
</evidence>
<dbReference type="EC" id="4.1.99.3" evidence="6"/>
<dbReference type="Gene3D" id="3.40.50.620">
    <property type="entry name" value="HUPs"/>
    <property type="match status" value="1"/>
</dbReference>
<dbReference type="Pfam" id="PF00875">
    <property type="entry name" value="DNA_photolyase"/>
    <property type="match status" value="1"/>
</dbReference>
<organism evidence="6 7">
    <name type="scientific">Streptodolium elevatio</name>
    <dbReference type="NCBI Taxonomy" id="3157996"/>
    <lineage>
        <taxon>Bacteria</taxon>
        <taxon>Bacillati</taxon>
        <taxon>Actinomycetota</taxon>
        <taxon>Actinomycetes</taxon>
        <taxon>Kitasatosporales</taxon>
        <taxon>Streptomycetaceae</taxon>
        <taxon>Streptodolium</taxon>
    </lineage>
</organism>
<dbReference type="Pfam" id="PF03441">
    <property type="entry name" value="FAD_binding_7"/>
    <property type="match status" value="1"/>
</dbReference>
<dbReference type="InterPro" id="IPR014729">
    <property type="entry name" value="Rossmann-like_a/b/a_fold"/>
</dbReference>
<dbReference type="InterPro" id="IPR036155">
    <property type="entry name" value="Crypto/Photolyase_N_sf"/>
</dbReference>
<dbReference type="RefSeq" id="WP_358364844.1">
    <property type="nucleotide sequence ID" value="NZ_JBEZFP010000234.1"/>
</dbReference>
<dbReference type="GO" id="GO:0003904">
    <property type="term" value="F:deoxyribodipyrimidine photo-lyase activity"/>
    <property type="evidence" value="ECO:0007669"/>
    <property type="project" value="UniProtKB-EC"/>
</dbReference>
<dbReference type="InterPro" id="IPR005101">
    <property type="entry name" value="Cryptochr/Photolyase_FAD-bd"/>
</dbReference>
<comment type="similarity">
    <text evidence="4">Belongs to the DNA photolyase family.</text>
</comment>
<dbReference type="Gene3D" id="1.10.579.10">
    <property type="entry name" value="DNA Cyclobutane Dipyrimidine Photolyase, subunit A, domain 3"/>
    <property type="match status" value="1"/>
</dbReference>
<dbReference type="EMBL" id="JBEZFP010000234">
    <property type="protein sequence ID" value="MEU8140074.1"/>
    <property type="molecule type" value="Genomic_DNA"/>
</dbReference>
<dbReference type="PANTHER" id="PTHR11455">
    <property type="entry name" value="CRYPTOCHROME"/>
    <property type="match status" value="1"/>
</dbReference>
<evidence type="ECO:0000259" key="5">
    <source>
        <dbReference type="PROSITE" id="PS51645"/>
    </source>
</evidence>
<evidence type="ECO:0000313" key="6">
    <source>
        <dbReference type="EMBL" id="MEU8140074.1"/>
    </source>
</evidence>
<gene>
    <name evidence="6" type="ORF">AB0C36_42125</name>
</gene>
<evidence type="ECO:0000256" key="2">
    <source>
        <dbReference type="ARBA" id="ARBA00022630"/>
    </source>
</evidence>
<name>A0ABV3DZ14_9ACTN</name>
<keyword evidence="4" id="KW-0157">Chromophore</keyword>
<keyword evidence="7" id="KW-1185">Reference proteome</keyword>
<dbReference type="Proteomes" id="UP001551482">
    <property type="component" value="Unassembled WGS sequence"/>
</dbReference>
<proteinExistence type="inferred from homology"/>
<keyword evidence="2 4" id="KW-0285">Flavoprotein</keyword>
<dbReference type="PROSITE" id="PS51645">
    <property type="entry name" value="PHR_CRY_ALPHA_BETA"/>
    <property type="match status" value="1"/>
</dbReference>